<dbReference type="Pfam" id="PF07686">
    <property type="entry name" value="V-set"/>
    <property type="match status" value="1"/>
</dbReference>
<dbReference type="InterPro" id="IPR036179">
    <property type="entry name" value="Ig-like_dom_sf"/>
</dbReference>
<dbReference type="GO" id="GO:0009897">
    <property type="term" value="C:external side of plasma membrane"/>
    <property type="evidence" value="ECO:0007669"/>
    <property type="project" value="TreeGrafter"/>
</dbReference>
<name>A0A3Q1IDF4_ANATE</name>
<evidence type="ECO:0000256" key="1">
    <source>
        <dbReference type="ARBA" id="ARBA00004370"/>
    </source>
</evidence>
<dbReference type="InterPro" id="IPR050504">
    <property type="entry name" value="IgSF_BTN/MOG"/>
</dbReference>
<proteinExistence type="predicted"/>
<dbReference type="GO" id="GO:0001817">
    <property type="term" value="P:regulation of cytokine production"/>
    <property type="evidence" value="ECO:0007669"/>
    <property type="project" value="TreeGrafter"/>
</dbReference>
<dbReference type="InParanoid" id="A0A3Q1IDF4"/>
<dbReference type="GeneTree" id="ENSGT01050000244843"/>
<feature type="domain" description="Ig-like" evidence="4">
    <location>
        <begin position="1"/>
        <end position="98"/>
    </location>
</feature>
<dbReference type="Ensembl" id="ENSATET00000019951.2">
    <property type="protein sequence ID" value="ENSATEP00000019622.2"/>
    <property type="gene ID" value="ENSATEG00000013796.3"/>
</dbReference>
<comment type="subcellular location">
    <subcellularLocation>
        <location evidence="1">Membrane</location>
    </subcellularLocation>
</comment>
<dbReference type="Gene3D" id="2.60.40.10">
    <property type="entry name" value="Immunoglobulins"/>
    <property type="match status" value="2"/>
</dbReference>
<dbReference type="InterPro" id="IPR007110">
    <property type="entry name" value="Ig-like_dom"/>
</dbReference>
<keyword evidence="3" id="KW-0393">Immunoglobulin domain</keyword>
<keyword evidence="2" id="KW-0472">Membrane</keyword>
<dbReference type="AlphaFoldDB" id="A0A3Q1IDF4"/>
<dbReference type="SUPFAM" id="SSF48726">
    <property type="entry name" value="Immunoglobulin"/>
    <property type="match status" value="2"/>
</dbReference>
<dbReference type="Proteomes" id="UP000265040">
    <property type="component" value="Chromosome 18"/>
</dbReference>
<dbReference type="InterPro" id="IPR003599">
    <property type="entry name" value="Ig_sub"/>
</dbReference>
<dbReference type="PROSITE" id="PS50835">
    <property type="entry name" value="IG_LIKE"/>
    <property type="match status" value="1"/>
</dbReference>
<reference evidence="5" key="1">
    <citation type="submission" date="2021-04" db="EMBL/GenBank/DDBJ databases">
        <authorList>
            <consortium name="Wellcome Sanger Institute Data Sharing"/>
        </authorList>
    </citation>
    <scope>NUCLEOTIDE SEQUENCE [LARGE SCALE GENOMIC DNA]</scope>
</reference>
<evidence type="ECO:0000313" key="5">
    <source>
        <dbReference type="Ensembl" id="ENSATEP00000019622.2"/>
    </source>
</evidence>
<dbReference type="Pfam" id="PF13895">
    <property type="entry name" value="Ig_2"/>
    <property type="match status" value="1"/>
</dbReference>
<evidence type="ECO:0000313" key="6">
    <source>
        <dbReference type="Proteomes" id="UP000265040"/>
    </source>
</evidence>
<dbReference type="PANTHER" id="PTHR24100:SF151">
    <property type="entry name" value="ICOS LIGAND"/>
    <property type="match status" value="1"/>
</dbReference>
<dbReference type="SMART" id="SM00409">
    <property type="entry name" value="IG"/>
    <property type="match status" value="2"/>
</dbReference>
<dbReference type="GO" id="GO:0005102">
    <property type="term" value="F:signaling receptor binding"/>
    <property type="evidence" value="ECO:0007669"/>
    <property type="project" value="TreeGrafter"/>
</dbReference>
<organism evidence="5 6">
    <name type="scientific">Anabas testudineus</name>
    <name type="common">Climbing perch</name>
    <name type="synonym">Anthias testudineus</name>
    <dbReference type="NCBI Taxonomy" id="64144"/>
    <lineage>
        <taxon>Eukaryota</taxon>
        <taxon>Metazoa</taxon>
        <taxon>Chordata</taxon>
        <taxon>Craniata</taxon>
        <taxon>Vertebrata</taxon>
        <taxon>Euteleostomi</taxon>
        <taxon>Actinopterygii</taxon>
        <taxon>Neopterygii</taxon>
        <taxon>Teleostei</taxon>
        <taxon>Neoteleostei</taxon>
        <taxon>Acanthomorphata</taxon>
        <taxon>Anabantaria</taxon>
        <taxon>Anabantiformes</taxon>
        <taxon>Anabantoidei</taxon>
        <taxon>Anabantidae</taxon>
        <taxon>Anabas</taxon>
    </lineage>
</organism>
<dbReference type="GO" id="GO:0050852">
    <property type="term" value="P:T cell receptor signaling pathway"/>
    <property type="evidence" value="ECO:0007669"/>
    <property type="project" value="TreeGrafter"/>
</dbReference>
<protein>
    <recommendedName>
        <fullName evidence="4">Ig-like domain-containing protein</fullName>
    </recommendedName>
</protein>
<evidence type="ECO:0000256" key="2">
    <source>
        <dbReference type="ARBA" id="ARBA00023136"/>
    </source>
</evidence>
<reference evidence="5" key="3">
    <citation type="submission" date="2025-09" db="UniProtKB">
        <authorList>
            <consortium name="Ensembl"/>
        </authorList>
    </citation>
    <scope>IDENTIFICATION</scope>
</reference>
<dbReference type="InterPro" id="IPR013783">
    <property type="entry name" value="Ig-like_fold"/>
</dbReference>
<evidence type="ECO:0000256" key="3">
    <source>
        <dbReference type="ARBA" id="ARBA00023319"/>
    </source>
</evidence>
<dbReference type="InterPro" id="IPR013106">
    <property type="entry name" value="Ig_V-set"/>
</dbReference>
<reference evidence="5" key="2">
    <citation type="submission" date="2025-08" db="UniProtKB">
        <authorList>
            <consortium name="Ensembl"/>
        </authorList>
    </citation>
    <scope>IDENTIFICATION</scope>
</reference>
<keyword evidence="6" id="KW-1185">Reference proteome</keyword>
<evidence type="ECO:0000259" key="4">
    <source>
        <dbReference type="PROSITE" id="PS50835"/>
    </source>
</evidence>
<sequence length="225" mass="24996">DSFIEHKPVEAVVGSDVILPCVSTFNISLDDHILEWNKDDEEIYTVQDRRGSTQVDDYKDRTSLINGNVSLKVSRVTPSDTGKYRCYLPSIHQEAVIELNVGKSYYFNCHSPSEAVVGSDVILPCVSTPVECVVNDADGVHLYHNEADDPEAQIEDYKGRTALSHNNLFSGDCSLSLRVKTSDAGTYRCSVITEKLPPPSCSLNLIGKNTEDFTVMFLCFFFVIT</sequence>
<dbReference type="PANTHER" id="PTHR24100">
    <property type="entry name" value="BUTYROPHILIN"/>
    <property type="match status" value="1"/>
</dbReference>
<accession>A0A3Q1IDF4</accession>